<organism evidence="1 2">
    <name type="scientific">Paenibacillus alvei TS-15</name>
    <dbReference type="NCBI Taxonomy" id="1117108"/>
    <lineage>
        <taxon>Bacteria</taxon>
        <taxon>Bacillati</taxon>
        <taxon>Bacillota</taxon>
        <taxon>Bacilli</taxon>
        <taxon>Bacillales</taxon>
        <taxon>Paenibacillaceae</taxon>
        <taxon>Paenibacillus</taxon>
    </lineage>
</organism>
<dbReference type="InterPro" id="IPR008983">
    <property type="entry name" value="Tumour_necrosis_fac-like_dom"/>
</dbReference>
<sequence>MMKTKKVIVPFLIVIILTMVQSGLVYAENIDYTYDESNRLTQTDKIQFIYDNNGNLVEKMKIYRDNETYVASSDFSSNQGGNYWYYQEWDGKEYKNLEWDDALKQWKGSQDWLRVAREFQHPDGNDSVRKWVAPKRGEIKITGKVAKMEGQVFGDGVQVKVMKNAVQLWPSSGWHEIAFNDTQGIDVNIATEVEKGDSIYFIVNQKKTIDYDGTYWDPKITYITSSAIKEFSPIQGDGNWYYQEWNGKEYKDLTWNADLKQWQGSTFWLRIAREFQHPDGNDSVRKWVAPKDGKINITGKVAKLEGQIYGDGVRVKIKKNHTQIWPSSEWKTISYNDTKGVNISLVTDVEKGDSIYFIVNQNQTIDYDTTYWNPTIMYIPSVYNGSKEFSTIQGKDNWYYQEWDGKEYKNLTWNDELKQWQGSSYWLRIAQDFMHPDGNDVVRTWISPRKGNLQITGNVAKLKGQVLGDGVRVKIMKNKSPIWPVTGWHTISSDDIKGSVINTLVEVEKGDSIYFIVNQYQTMNYDGTSWNIALSLFP</sequence>
<reference evidence="1 2" key="1">
    <citation type="submission" date="2013-05" db="EMBL/GenBank/DDBJ databases">
        <authorList>
            <person name="Strain E.A."/>
            <person name="Brown E."/>
            <person name="Allard M.W."/>
            <person name="Luo Y.L."/>
        </authorList>
    </citation>
    <scope>NUCLEOTIDE SEQUENCE [LARGE SCALE GENOMIC DNA]</scope>
    <source>
        <strain evidence="1 2">TS-15</strain>
    </source>
</reference>
<dbReference type="Proteomes" id="UP000015344">
    <property type="component" value="Unassembled WGS sequence"/>
</dbReference>
<comment type="caution">
    <text evidence="1">The sequence shown here is derived from an EMBL/GenBank/DDBJ whole genome shotgun (WGS) entry which is preliminary data.</text>
</comment>
<gene>
    <name evidence="1" type="ORF">PAALTS15_09680</name>
</gene>
<dbReference type="RefSeq" id="WP_021259355.1">
    <property type="nucleotide sequence ID" value="NZ_ATMT01000042.1"/>
</dbReference>
<dbReference type="Gene3D" id="2.60.120.40">
    <property type="match status" value="3"/>
</dbReference>
<dbReference type="PATRIC" id="fig|1117108.3.peg.2011"/>
<dbReference type="AlphaFoldDB" id="S9SRZ2"/>
<name>S9SRZ2_PAEAL</name>
<proteinExistence type="predicted"/>
<dbReference type="EMBL" id="ATMT01000042">
    <property type="protein sequence ID" value="EPY07459.1"/>
    <property type="molecule type" value="Genomic_DNA"/>
</dbReference>
<dbReference type="eggNOG" id="COG5492">
    <property type="taxonomic scope" value="Bacteria"/>
</dbReference>
<evidence type="ECO:0000313" key="1">
    <source>
        <dbReference type="EMBL" id="EPY07459.1"/>
    </source>
</evidence>
<protein>
    <submittedName>
        <fullName evidence="1">Uncharacterized protein</fullName>
    </submittedName>
</protein>
<accession>S9SRZ2</accession>
<evidence type="ECO:0000313" key="2">
    <source>
        <dbReference type="Proteomes" id="UP000015344"/>
    </source>
</evidence>